<dbReference type="GO" id="GO:0006617">
    <property type="term" value="P:SRP-dependent cotranslational protein targeting to membrane, signal sequence recognition"/>
    <property type="evidence" value="ECO:0007669"/>
    <property type="project" value="TreeGrafter"/>
</dbReference>
<dbReference type="AlphaFoldDB" id="A0A1J4MPR4"/>
<name>A0A1J4MPR4_9CRYT</name>
<proteinExistence type="predicted"/>
<dbReference type="OrthoDB" id="2190947at2759"/>
<dbReference type="RefSeq" id="XP_067068095.1">
    <property type="nucleotide sequence ID" value="XM_067210888.1"/>
</dbReference>
<feature type="region of interest" description="Disordered" evidence="5">
    <location>
        <begin position="114"/>
        <end position="146"/>
    </location>
</feature>
<evidence type="ECO:0000256" key="2">
    <source>
        <dbReference type="ARBA" id="ARBA00022490"/>
    </source>
</evidence>
<keyword evidence="7" id="KW-1185">Reference proteome</keyword>
<evidence type="ECO:0000313" key="6">
    <source>
        <dbReference type="EMBL" id="OII76249.1"/>
    </source>
</evidence>
<dbReference type="Proteomes" id="UP000186804">
    <property type="component" value="Unassembled WGS sequence"/>
</dbReference>
<evidence type="ECO:0000256" key="1">
    <source>
        <dbReference type="ARBA" id="ARBA00004496"/>
    </source>
</evidence>
<keyword evidence="2" id="KW-0963">Cytoplasm</keyword>
<dbReference type="InterPro" id="IPR036521">
    <property type="entry name" value="SRP19-like_sf"/>
</dbReference>
<dbReference type="InterPro" id="IPR002778">
    <property type="entry name" value="Signal_recog_particle_SRP19"/>
</dbReference>
<dbReference type="GO" id="GO:0005786">
    <property type="term" value="C:signal recognition particle, endoplasmic reticulum targeting"/>
    <property type="evidence" value="ECO:0007669"/>
    <property type="project" value="UniProtKB-KW"/>
</dbReference>
<reference evidence="6 7" key="1">
    <citation type="submission" date="2016-10" db="EMBL/GenBank/DDBJ databases">
        <title>Reductive evolution of mitochondrial metabolism and differential evolution of invasion-related proteins in Cryptosporidium.</title>
        <authorList>
            <person name="Liu S."/>
            <person name="Roellig D.M."/>
            <person name="Guo Y."/>
            <person name="Li N."/>
            <person name="Frace M.A."/>
            <person name="Tang K."/>
            <person name="Zhang L."/>
            <person name="Feng Y."/>
            <person name="Xiao L."/>
        </authorList>
    </citation>
    <scope>NUCLEOTIDE SEQUENCE [LARGE SCALE GENOMIC DNA]</scope>
    <source>
        <strain evidence="6">30847</strain>
    </source>
</reference>
<dbReference type="PANTHER" id="PTHR17453">
    <property type="entry name" value="SIGNAL RECOGNITION PARTICLE 19 KD PROTEIN"/>
    <property type="match status" value="1"/>
</dbReference>
<organism evidence="6 7">
    <name type="scientific">Cryptosporidium andersoni</name>
    <dbReference type="NCBI Taxonomy" id="117008"/>
    <lineage>
        <taxon>Eukaryota</taxon>
        <taxon>Sar</taxon>
        <taxon>Alveolata</taxon>
        <taxon>Apicomplexa</taxon>
        <taxon>Conoidasida</taxon>
        <taxon>Coccidia</taxon>
        <taxon>Eucoccidiorida</taxon>
        <taxon>Eimeriorina</taxon>
        <taxon>Cryptosporidiidae</taxon>
        <taxon>Cryptosporidium</taxon>
    </lineage>
</organism>
<accession>A0A1J4MPR4</accession>
<sequence>MVTLLSSDDADVSRWKVIYPAYIDKNKTISKGRLISTRHCIECPNVAEMAEICVQLGIPYKIEYKRYPRDFMVLGRLRYKLFNKDGDAFNDEILTKKMLLIHMGQNIPKLKSRLSQINSSSSSSSSSSTGKATGVAGKCKNKHKKK</sequence>
<evidence type="ECO:0000313" key="7">
    <source>
        <dbReference type="Proteomes" id="UP000186804"/>
    </source>
</evidence>
<evidence type="ECO:0000256" key="3">
    <source>
        <dbReference type="ARBA" id="ARBA00023135"/>
    </source>
</evidence>
<dbReference type="PANTHER" id="PTHR17453:SF0">
    <property type="entry name" value="SIGNAL RECOGNITION PARTICLE 19 KDA PROTEIN"/>
    <property type="match status" value="1"/>
</dbReference>
<feature type="compositionally biased region" description="Low complexity" evidence="5">
    <location>
        <begin position="119"/>
        <end position="128"/>
    </location>
</feature>
<dbReference type="VEuPathDB" id="CryptoDB:cand_006470"/>
<dbReference type="Gene3D" id="3.30.56.30">
    <property type="entry name" value="Signal recognition particle, SRP19-like subunit"/>
    <property type="match status" value="1"/>
</dbReference>
<evidence type="ECO:0000256" key="5">
    <source>
        <dbReference type="SAM" id="MobiDB-lite"/>
    </source>
</evidence>
<gene>
    <name evidence="6" type="ORF">cand_006470</name>
</gene>
<dbReference type="SUPFAM" id="SSF69695">
    <property type="entry name" value="SRP19"/>
    <property type="match status" value="1"/>
</dbReference>
<dbReference type="EMBL" id="LRBS01000067">
    <property type="protein sequence ID" value="OII76249.1"/>
    <property type="molecule type" value="Genomic_DNA"/>
</dbReference>
<keyword evidence="4" id="KW-0687">Ribonucleoprotein</keyword>
<evidence type="ECO:0000256" key="4">
    <source>
        <dbReference type="ARBA" id="ARBA00023274"/>
    </source>
</evidence>
<comment type="subcellular location">
    <subcellularLocation>
        <location evidence="1">Cytoplasm</location>
    </subcellularLocation>
</comment>
<keyword evidence="3" id="KW-0733">Signal recognition particle</keyword>
<protein>
    <submittedName>
        <fullName evidence="6">Signal recognition particle 19 protein</fullName>
    </submittedName>
</protein>
<dbReference type="GeneID" id="92364832"/>
<dbReference type="Pfam" id="PF01922">
    <property type="entry name" value="SRP19"/>
    <property type="match status" value="1"/>
</dbReference>
<comment type="caution">
    <text evidence="6">The sequence shown here is derived from an EMBL/GenBank/DDBJ whole genome shotgun (WGS) entry which is preliminary data.</text>
</comment>
<dbReference type="GO" id="GO:0008312">
    <property type="term" value="F:7S RNA binding"/>
    <property type="evidence" value="ECO:0007669"/>
    <property type="project" value="InterPro"/>
</dbReference>